<dbReference type="GO" id="GO:0016491">
    <property type="term" value="F:oxidoreductase activity"/>
    <property type="evidence" value="ECO:0007669"/>
    <property type="project" value="UniProtKB-KW"/>
</dbReference>
<dbReference type="SUPFAM" id="SSF51735">
    <property type="entry name" value="NAD(P)-binding Rossmann-fold domains"/>
    <property type="match status" value="1"/>
</dbReference>
<dbReference type="EMBL" id="JAHGAW010000008">
    <property type="protein sequence ID" value="MBT2187875.1"/>
    <property type="molecule type" value="Genomic_DNA"/>
</dbReference>
<evidence type="ECO:0000313" key="3">
    <source>
        <dbReference type="EMBL" id="MBT2187875.1"/>
    </source>
</evidence>
<dbReference type="PANTHER" id="PTHR14239:SF10">
    <property type="entry name" value="REDUCTASE"/>
    <property type="match status" value="1"/>
</dbReference>
<proteinExistence type="predicted"/>
<keyword evidence="1" id="KW-0560">Oxidoreductase</keyword>
<dbReference type="InterPro" id="IPR028939">
    <property type="entry name" value="P5C_Rdtase_cat_N"/>
</dbReference>
<keyword evidence="4" id="KW-1185">Reference proteome</keyword>
<evidence type="ECO:0000259" key="2">
    <source>
        <dbReference type="Pfam" id="PF03807"/>
    </source>
</evidence>
<dbReference type="AlphaFoldDB" id="A0A9X1IS75"/>
<dbReference type="InterPro" id="IPR051267">
    <property type="entry name" value="STEAP_metalloreductase"/>
</dbReference>
<gene>
    <name evidence="3" type="ORF">KK488_13050</name>
</gene>
<dbReference type="Pfam" id="PF03807">
    <property type="entry name" value="F420_oxidored"/>
    <property type="match status" value="1"/>
</dbReference>
<evidence type="ECO:0000256" key="1">
    <source>
        <dbReference type="ARBA" id="ARBA00023002"/>
    </source>
</evidence>
<comment type="caution">
    <text evidence="3">The sequence shown here is derived from an EMBL/GenBank/DDBJ whole genome shotgun (WGS) entry which is preliminary data.</text>
</comment>
<organism evidence="3 4">
    <name type="scientific">Sphingobium nicotianae</name>
    <dbReference type="NCBI Taxonomy" id="2782607"/>
    <lineage>
        <taxon>Bacteria</taxon>
        <taxon>Pseudomonadati</taxon>
        <taxon>Pseudomonadota</taxon>
        <taxon>Alphaproteobacteria</taxon>
        <taxon>Sphingomonadales</taxon>
        <taxon>Sphingomonadaceae</taxon>
        <taxon>Sphingobium</taxon>
    </lineage>
</organism>
<accession>A0A9X1IS75</accession>
<name>A0A9X1IS75_9SPHN</name>
<dbReference type="Proteomes" id="UP001138757">
    <property type="component" value="Unassembled WGS sequence"/>
</dbReference>
<evidence type="ECO:0000313" key="4">
    <source>
        <dbReference type="Proteomes" id="UP001138757"/>
    </source>
</evidence>
<dbReference type="RefSeq" id="WP_214624127.1">
    <property type="nucleotide sequence ID" value="NZ_JAHGAW010000008.1"/>
</dbReference>
<sequence length="248" mass="25772">MKIGIVGAGMLGATLARRCTAAGHAVKLANARGPDSIRDLVEGMGTRAVTVAEAVADVDIIVVSIPQGAVETLSAGLFHEVPDDVVIIDTGNYYPGLRDQPIAEIEAGLAEGLWVSRQLGRPVVKALNSISFTSLADGGRASGAPGRIALPVSGDDPAAKAVVVRLLDEIGFDGVDAGALAESWRQQPGTPVYCTDLDREGVTRGLDLADKAQSPARRDQFIAQMLPALRTGEKIDLVALGRTIYGAP</sequence>
<feature type="domain" description="Pyrroline-5-carboxylate reductase catalytic N-terminal" evidence="2">
    <location>
        <begin position="2"/>
        <end position="93"/>
    </location>
</feature>
<dbReference type="InterPro" id="IPR036291">
    <property type="entry name" value="NAD(P)-bd_dom_sf"/>
</dbReference>
<dbReference type="Gene3D" id="3.40.50.720">
    <property type="entry name" value="NAD(P)-binding Rossmann-like Domain"/>
    <property type="match status" value="1"/>
</dbReference>
<reference evidence="3" key="1">
    <citation type="submission" date="2021-05" db="EMBL/GenBank/DDBJ databases">
        <title>Genome of Sphingobium sp. strain.</title>
        <authorList>
            <person name="Fan R."/>
        </authorList>
    </citation>
    <scope>NUCLEOTIDE SEQUENCE</scope>
    <source>
        <strain evidence="3">H33</strain>
    </source>
</reference>
<protein>
    <submittedName>
        <fullName evidence="3">NAD(P)-binding domain-containing protein</fullName>
    </submittedName>
</protein>
<dbReference type="PANTHER" id="PTHR14239">
    <property type="entry name" value="DUDULIN-RELATED"/>
    <property type="match status" value="1"/>
</dbReference>